<keyword evidence="3" id="KW-1185">Reference proteome</keyword>
<evidence type="ECO:0000259" key="1">
    <source>
        <dbReference type="Pfam" id="PF00561"/>
    </source>
</evidence>
<dbReference type="Pfam" id="PF00561">
    <property type="entry name" value="Abhydrolase_1"/>
    <property type="match status" value="1"/>
</dbReference>
<dbReference type="RefSeq" id="WP_007237128.1">
    <property type="nucleotide sequence ID" value="NZ_BAFB01000031.1"/>
</dbReference>
<sequence length="332" mass="35188">MNHGQSGPHNPPHLTSLAVTVRRGEFWLAGDSQRESDGTRQVAPAFVQWEAPAEGLPPQMIFVHGGGGQSTDWLGYGPAQGWARHAVRRGWAAYLLDRPGHGRSTYDENRMGSRTPVPTYEQAAALFLGDDSCWPWNRDAPRDNLPPRAFSGPIDALVASADGMPTNTAWMQRQDAARLTDLLDVIGPSVLVTHSAGAAAGWIAALSRPGLVRAVISVEPLGPPDRDMGERGALTYGVAATPLPPLKPGTPPPSVYVLTGSGSGRVDIDAKTTDRLSTLGLSATQIILSEHGLPGHGHGLVFEAGNDRVFDLVLKTLADIAITATSTDRIAT</sequence>
<accession>H5THA8</accession>
<dbReference type="InterPro" id="IPR000073">
    <property type="entry name" value="AB_hydrolase_1"/>
</dbReference>
<dbReference type="AlphaFoldDB" id="H5THA8"/>
<evidence type="ECO:0000313" key="2">
    <source>
        <dbReference type="EMBL" id="GAB32866.1"/>
    </source>
</evidence>
<gene>
    <name evidence="2" type="ORF">GOOTI_031_00140</name>
</gene>
<comment type="caution">
    <text evidence="2">The sequence shown here is derived from an EMBL/GenBank/DDBJ whole genome shotgun (WGS) entry which is preliminary data.</text>
</comment>
<feature type="domain" description="AB hydrolase-1" evidence="1">
    <location>
        <begin position="60"/>
        <end position="223"/>
    </location>
</feature>
<organism evidence="2 3">
    <name type="scientific">Gordonia otitidis (strain DSM 44809 / CCUG 52243 / JCM 12355 / NBRC 100426 / IFM 10032)</name>
    <dbReference type="NCBI Taxonomy" id="1108044"/>
    <lineage>
        <taxon>Bacteria</taxon>
        <taxon>Bacillati</taxon>
        <taxon>Actinomycetota</taxon>
        <taxon>Actinomycetes</taxon>
        <taxon>Mycobacteriales</taxon>
        <taxon>Gordoniaceae</taxon>
        <taxon>Gordonia</taxon>
    </lineage>
</organism>
<dbReference type="PANTHER" id="PTHR43194">
    <property type="entry name" value="HYDROLASE ALPHA/BETA FOLD FAMILY"/>
    <property type="match status" value="1"/>
</dbReference>
<reference evidence="2" key="1">
    <citation type="submission" date="2012-02" db="EMBL/GenBank/DDBJ databases">
        <title>Whole genome shotgun sequence of Gordonia otitidis NBRC 100426.</title>
        <authorList>
            <person name="Yoshida I."/>
            <person name="Hosoyama A."/>
            <person name="Tsuchikane K."/>
            <person name="Katsumata H."/>
            <person name="Yamazaki S."/>
            <person name="Fujita N."/>
        </authorList>
    </citation>
    <scope>NUCLEOTIDE SEQUENCE [LARGE SCALE GENOMIC DNA]</scope>
    <source>
        <strain evidence="2">NBRC 100426</strain>
    </source>
</reference>
<dbReference type="EMBL" id="BAFB01000031">
    <property type="protein sequence ID" value="GAB32866.1"/>
    <property type="molecule type" value="Genomic_DNA"/>
</dbReference>
<dbReference type="PANTHER" id="PTHR43194:SF4">
    <property type="entry name" value="AB HYDROLASE-1 DOMAIN-CONTAINING PROTEIN"/>
    <property type="match status" value="1"/>
</dbReference>
<protein>
    <recommendedName>
        <fullName evidence="1">AB hydrolase-1 domain-containing protein</fullName>
    </recommendedName>
</protein>
<dbReference type="Gene3D" id="3.40.50.1820">
    <property type="entry name" value="alpha/beta hydrolase"/>
    <property type="match status" value="1"/>
</dbReference>
<dbReference type="SUPFAM" id="SSF53474">
    <property type="entry name" value="alpha/beta-Hydrolases"/>
    <property type="match status" value="1"/>
</dbReference>
<dbReference type="STRING" id="1108044.GOOTI_031_00140"/>
<dbReference type="GO" id="GO:0003824">
    <property type="term" value="F:catalytic activity"/>
    <property type="evidence" value="ECO:0007669"/>
    <property type="project" value="UniProtKB-ARBA"/>
</dbReference>
<dbReference type="OrthoDB" id="7820973at2"/>
<dbReference type="Proteomes" id="UP000005038">
    <property type="component" value="Unassembled WGS sequence"/>
</dbReference>
<dbReference type="InterPro" id="IPR029058">
    <property type="entry name" value="AB_hydrolase_fold"/>
</dbReference>
<evidence type="ECO:0000313" key="3">
    <source>
        <dbReference type="Proteomes" id="UP000005038"/>
    </source>
</evidence>
<proteinExistence type="predicted"/>
<name>H5THA8_GORO1</name>
<dbReference type="InterPro" id="IPR050228">
    <property type="entry name" value="Carboxylesterase_BioH"/>
</dbReference>